<dbReference type="InterPro" id="IPR042239">
    <property type="entry name" value="Nop_C"/>
</dbReference>
<organism evidence="14 15">
    <name type="scientific">Acrobeloides nanus</name>
    <dbReference type="NCBI Taxonomy" id="290746"/>
    <lineage>
        <taxon>Eukaryota</taxon>
        <taxon>Metazoa</taxon>
        <taxon>Ecdysozoa</taxon>
        <taxon>Nematoda</taxon>
        <taxon>Chromadorea</taxon>
        <taxon>Rhabditida</taxon>
        <taxon>Tylenchina</taxon>
        <taxon>Cephalobomorpha</taxon>
        <taxon>Cephaloboidea</taxon>
        <taxon>Cephalobidae</taxon>
        <taxon>Acrobeloides</taxon>
    </lineage>
</organism>
<proteinExistence type="inferred from homology"/>
<dbReference type="Pfam" id="PF09785">
    <property type="entry name" value="Prp31_C"/>
    <property type="match status" value="1"/>
</dbReference>
<keyword evidence="5" id="KW-0747">Spliceosome</keyword>
<feature type="compositionally biased region" description="Basic residues" evidence="12">
    <location>
        <begin position="352"/>
        <end position="362"/>
    </location>
</feature>
<evidence type="ECO:0000256" key="3">
    <source>
        <dbReference type="ARBA" id="ARBA00013538"/>
    </source>
</evidence>
<dbReference type="FunFam" id="1.10.287.4070:FF:000003">
    <property type="entry name" value="U4/U6 small nuclear ribonucleoprotein PRP31"/>
    <property type="match status" value="1"/>
</dbReference>
<keyword evidence="4" id="KW-0507">mRNA processing</keyword>
<protein>
    <recommendedName>
        <fullName evidence="3">U4/U6 small nuclear ribonucleoprotein Prp31</fullName>
    </recommendedName>
    <alternativeName>
        <fullName evidence="10">Pre-mRNA-processing factor 31</fullName>
    </alternativeName>
</protein>
<dbReference type="SMART" id="SM00931">
    <property type="entry name" value="NOSIC"/>
    <property type="match status" value="1"/>
</dbReference>
<dbReference type="WBParaSite" id="ACRNAN_scaffold1513.g12083.t1">
    <property type="protein sequence ID" value="ACRNAN_scaffold1513.g12083.t1"/>
    <property type="gene ID" value="ACRNAN_scaffold1513.g12083"/>
</dbReference>
<dbReference type="Proteomes" id="UP000887540">
    <property type="component" value="Unplaced"/>
</dbReference>
<evidence type="ECO:0000256" key="7">
    <source>
        <dbReference type="ARBA" id="ARBA00023187"/>
    </source>
</evidence>
<dbReference type="InterPro" id="IPR019175">
    <property type="entry name" value="Prp31_C"/>
</dbReference>
<evidence type="ECO:0000256" key="5">
    <source>
        <dbReference type="ARBA" id="ARBA00022728"/>
    </source>
</evidence>
<comment type="function">
    <text evidence="11">Involved in pre-mRNA splicing as component of the spliceosome. Required for the assembly of the U4/U5/U6 tri-snRNP complex, one of the building blocks of the spliceosome.</text>
</comment>
<sequence>MSLAEELLADLDEAEDEMDEDFEVKKEEEDAIEEVTDAPIPNLGAYEHVTDVAKLTQSEKYQKLIGELHELLDMKDVPPLRYPIELDPQYQLVVKLSQLAADIDQEINVIHKFVRDKYEKRFPELETLVPMHLDYINTVKLLGNDIQTKGQNKELLGAILPPATCIVVSVTASTSQGKPLEPDQLEKIIDACKMAQDLHEERMKMHQFVEQRMSLIAPNLCTIVGAGTAAMLVSQAGGLSPLARMPSSNVLVLGKQKKTLSGFSSSAILPHSGFIFFHPLVQTLPPDIRNKVARTIANKCTLAARVDSLHESPDGEIGRGLMDQISQKIEKMLEPPPTKSTKALPKPLDKASKKRGGRRARKFKESMGMSDFRRKANRMNFGELQEDVMQTDIGFTLGQLKSDSLKGGGRLRAGVIDNKTRAKMSQKLTKVVQKHNQAAGGVTAVRAKLSGTKTIGGTVSSVAFTPVQGIEIINPTAHQLKPAPSTSSYFNSTTNFMKVQTPLPK</sequence>
<dbReference type="AlphaFoldDB" id="A0A914CX18"/>
<comment type="similarity">
    <text evidence="2">Belongs to the PRP31 family.</text>
</comment>
<dbReference type="GO" id="GO:0046540">
    <property type="term" value="C:U4/U6 x U5 tri-snRNP complex"/>
    <property type="evidence" value="ECO:0007669"/>
    <property type="project" value="InterPro"/>
</dbReference>
<evidence type="ECO:0000256" key="1">
    <source>
        <dbReference type="ARBA" id="ARBA00004123"/>
    </source>
</evidence>
<dbReference type="PROSITE" id="PS51358">
    <property type="entry name" value="NOP"/>
    <property type="match status" value="1"/>
</dbReference>
<evidence type="ECO:0000256" key="12">
    <source>
        <dbReference type="SAM" id="MobiDB-lite"/>
    </source>
</evidence>
<feature type="region of interest" description="Disordered" evidence="12">
    <location>
        <begin position="334"/>
        <end position="363"/>
    </location>
</feature>
<feature type="domain" description="Nop" evidence="13">
    <location>
        <begin position="216"/>
        <end position="334"/>
    </location>
</feature>
<reference evidence="15" key="1">
    <citation type="submission" date="2022-11" db="UniProtKB">
        <authorList>
            <consortium name="WormBaseParasite"/>
        </authorList>
    </citation>
    <scope>IDENTIFICATION</scope>
</reference>
<evidence type="ECO:0000256" key="10">
    <source>
        <dbReference type="ARBA" id="ARBA00030766"/>
    </source>
</evidence>
<evidence type="ECO:0000256" key="9">
    <source>
        <dbReference type="ARBA" id="ARBA00023274"/>
    </source>
</evidence>
<dbReference type="Gene3D" id="1.10.246.90">
    <property type="entry name" value="Nop domain"/>
    <property type="match status" value="1"/>
</dbReference>
<dbReference type="InterPro" id="IPR012976">
    <property type="entry name" value="NOSIC"/>
</dbReference>
<evidence type="ECO:0000259" key="13">
    <source>
        <dbReference type="PROSITE" id="PS51358"/>
    </source>
</evidence>
<dbReference type="GO" id="GO:0005687">
    <property type="term" value="C:U4 snRNP"/>
    <property type="evidence" value="ECO:0007669"/>
    <property type="project" value="TreeGrafter"/>
</dbReference>
<accession>A0A914CX18</accession>
<dbReference type="PANTHER" id="PTHR13904">
    <property type="entry name" value="PRE-MRNA SPLICING FACTOR PRP31"/>
    <property type="match status" value="1"/>
</dbReference>
<dbReference type="PANTHER" id="PTHR13904:SF0">
    <property type="entry name" value="U4_U6 SMALL NUCLEAR RIBONUCLEOPROTEIN PRP31"/>
    <property type="match status" value="1"/>
</dbReference>
<dbReference type="FunFam" id="1.10.246.90:FF:000002">
    <property type="entry name" value="U4/U6 small nuclear ribonucleoprotein Prp31"/>
    <property type="match status" value="1"/>
</dbReference>
<dbReference type="Gene3D" id="1.10.287.4070">
    <property type="match status" value="1"/>
</dbReference>
<evidence type="ECO:0000256" key="6">
    <source>
        <dbReference type="ARBA" id="ARBA00022884"/>
    </source>
</evidence>
<dbReference type="InterPro" id="IPR002687">
    <property type="entry name" value="Nop_dom"/>
</dbReference>
<dbReference type="SUPFAM" id="SSF89124">
    <property type="entry name" value="Nop domain"/>
    <property type="match status" value="1"/>
</dbReference>
<keyword evidence="9" id="KW-0687">Ribonucleoprotein</keyword>
<evidence type="ECO:0000256" key="8">
    <source>
        <dbReference type="ARBA" id="ARBA00023242"/>
    </source>
</evidence>
<evidence type="ECO:0000256" key="4">
    <source>
        <dbReference type="ARBA" id="ARBA00022664"/>
    </source>
</evidence>
<name>A0A914CX18_9BILA</name>
<keyword evidence="14" id="KW-1185">Reference proteome</keyword>
<evidence type="ECO:0000256" key="11">
    <source>
        <dbReference type="ARBA" id="ARBA00045397"/>
    </source>
</evidence>
<evidence type="ECO:0000313" key="15">
    <source>
        <dbReference type="WBParaSite" id="ACRNAN_scaffold1513.g12083.t1"/>
    </source>
</evidence>
<dbReference type="InterPro" id="IPR027105">
    <property type="entry name" value="Prp31"/>
</dbReference>
<evidence type="ECO:0000256" key="2">
    <source>
        <dbReference type="ARBA" id="ARBA00005572"/>
    </source>
</evidence>
<dbReference type="Pfam" id="PF01798">
    <property type="entry name" value="Nop"/>
    <property type="match status" value="1"/>
</dbReference>
<keyword evidence="6" id="KW-0694">RNA-binding</keyword>
<dbReference type="GO" id="GO:0003723">
    <property type="term" value="F:RNA binding"/>
    <property type="evidence" value="ECO:0007669"/>
    <property type="project" value="UniProtKB-KW"/>
</dbReference>
<keyword evidence="8" id="KW-0539">Nucleus</keyword>
<dbReference type="InterPro" id="IPR036070">
    <property type="entry name" value="Nop_dom_sf"/>
</dbReference>
<comment type="subcellular location">
    <subcellularLocation>
        <location evidence="1">Nucleus</location>
    </subcellularLocation>
</comment>
<feature type="region of interest" description="Disordered" evidence="12">
    <location>
        <begin position="1"/>
        <end position="27"/>
    </location>
</feature>
<evidence type="ECO:0000313" key="14">
    <source>
        <dbReference type="Proteomes" id="UP000887540"/>
    </source>
</evidence>
<dbReference type="GO" id="GO:0000244">
    <property type="term" value="P:spliceosomal tri-snRNP complex assembly"/>
    <property type="evidence" value="ECO:0007669"/>
    <property type="project" value="InterPro"/>
</dbReference>
<keyword evidence="7" id="KW-0508">mRNA splicing</keyword>
<dbReference type="GO" id="GO:0071011">
    <property type="term" value="C:precatalytic spliceosome"/>
    <property type="evidence" value="ECO:0007669"/>
    <property type="project" value="TreeGrafter"/>
</dbReference>
<feature type="compositionally biased region" description="Acidic residues" evidence="12">
    <location>
        <begin position="7"/>
        <end position="22"/>
    </location>
</feature>